<comment type="caution">
    <text evidence="1">The sequence shown here is derived from an EMBL/GenBank/DDBJ whole genome shotgun (WGS) entry which is preliminary data.</text>
</comment>
<gene>
    <name evidence="1" type="ORF">A8V01_21235</name>
</gene>
<keyword evidence="2" id="KW-1185">Reference proteome</keyword>
<name>A0A2K2FZS3_9SPHN</name>
<accession>A0A2K2FZS3</accession>
<dbReference type="RefSeq" id="WP_103096451.1">
    <property type="nucleotide sequence ID" value="NZ_LYMM01000038.1"/>
</dbReference>
<reference evidence="1 2" key="1">
    <citation type="submission" date="2016-05" db="EMBL/GenBank/DDBJ databases">
        <title>Complete genome sequence of Novosphingobium guangzhouense SA925(T).</title>
        <authorList>
            <person name="Sha S."/>
        </authorList>
    </citation>
    <scope>NUCLEOTIDE SEQUENCE [LARGE SCALE GENOMIC DNA]</scope>
    <source>
        <strain evidence="1 2">SA925</strain>
    </source>
</reference>
<protein>
    <submittedName>
        <fullName evidence="1">Uncharacterized protein</fullName>
    </submittedName>
</protein>
<sequence>MTKPRDPVSFSMAITTVAGLIGWEEAARVTGRKVRTVRHWSESDNGGTPTLQQAAALDRAYIAAGGGYAPIADSFTRQMEIVMADQDACRIALANDVALFSRETGDALSHCIQAMQPGASPALIYRAIAETEEADAVVPRLLGRLKALLPGNGAVREAIGEKK</sequence>
<dbReference type="EMBL" id="LYMM01000038">
    <property type="protein sequence ID" value="PNU04295.1"/>
    <property type="molecule type" value="Genomic_DNA"/>
</dbReference>
<proteinExistence type="predicted"/>
<dbReference type="OrthoDB" id="7562030at2"/>
<evidence type="ECO:0000313" key="1">
    <source>
        <dbReference type="EMBL" id="PNU04295.1"/>
    </source>
</evidence>
<organism evidence="1 2">
    <name type="scientific">Novosphingobium guangzhouense</name>
    <dbReference type="NCBI Taxonomy" id="1850347"/>
    <lineage>
        <taxon>Bacteria</taxon>
        <taxon>Pseudomonadati</taxon>
        <taxon>Pseudomonadota</taxon>
        <taxon>Alphaproteobacteria</taxon>
        <taxon>Sphingomonadales</taxon>
        <taxon>Sphingomonadaceae</taxon>
        <taxon>Novosphingobium</taxon>
    </lineage>
</organism>
<evidence type="ECO:0000313" key="2">
    <source>
        <dbReference type="Proteomes" id="UP000236327"/>
    </source>
</evidence>
<dbReference type="Proteomes" id="UP000236327">
    <property type="component" value="Unassembled WGS sequence"/>
</dbReference>
<dbReference type="AlphaFoldDB" id="A0A2K2FZS3"/>